<sequence length="171" mass="19734">MAREKRKPDPPRRFPPGPVITTWARIAAPALRTPKDYERFKKMAAIIESLHEPEKLQRPSWPYKGTESNKDRLRESAEGEQDEEEREITEDNESEREQPFTEEDVEFFRQYTLKKRQEFDCDDSDNTVVLSTTGTEETLSDDGVVSKELAIAKMDPSQPAMGESKIDVLDQ</sequence>
<feature type="compositionally biased region" description="Basic and acidic residues" evidence="1">
    <location>
        <begin position="1"/>
        <end position="12"/>
    </location>
</feature>
<feature type="region of interest" description="Disordered" evidence="1">
    <location>
        <begin position="48"/>
        <end position="104"/>
    </location>
</feature>
<keyword evidence="3" id="KW-1185">Reference proteome</keyword>
<evidence type="ECO:0000313" key="3">
    <source>
        <dbReference type="Proteomes" id="UP000053317"/>
    </source>
</evidence>
<organism evidence="2 3">
    <name type="scientific">Phaeomoniella chlamydospora</name>
    <name type="common">Phaeoacremonium chlamydosporum</name>
    <dbReference type="NCBI Taxonomy" id="158046"/>
    <lineage>
        <taxon>Eukaryota</taxon>
        <taxon>Fungi</taxon>
        <taxon>Dikarya</taxon>
        <taxon>Ascomycota</taxon>
        <taxon>Pezizomycotina</taxon>
        <taxon>Eurotiomycetes</taxon>
        <taxon>Chaetothyriomycetidae</taxon>
        <taxon>Phaeomoniellales</taxon>
        <taxon>Phaeomoniellaceae</taxon>
        <taxon>Phaeomoniella</taxon>
    </lineage>
</organism>
<proteinExistence type="predicted"/>
<dbReference type="EMBL" id="LCWF01000201">
    <property type="protein sequence ID" value="KKY14934.1"/>
    <property type="molecule type" value="Genomic_DNA"/>
</dbReference>
<name>A0A0G2DWD4_PHACM</name>
<evidence type="ECO:0000256" key="1">
    <source>
        <dbReference type="SAM" id="MobiDB-lite"/>
    </source>
</evidence>
<feature type="compositionally biased region" description="Acidic residues" evidence="1">
    <location>
        <begin position="78"/>
        <end position="104"/>
    </location>
</feature>
<accession>A0A0G2DWD4</accession>
<reference evidence="2 3" key="1">
    <citation type="submission" date="2015-05" db="EMBL/GenBank/DDBJ databases">
        <title>Distinctive expansion of gene families associated with plant cell wall degradation and secondary metabolism in the genomes of grapevine trunk pathogens.</title>
        <authorList>
            <person name="Lawrence D.P."/>
            <person name="Travadon R."/>
            <person name="Rolshausen P.E."/>
            <person name="Baumgartner K."/>
        </authorList>
    </citation>
    <scope>NUCLEOTIDE SEQUENCE [LARGE SCALE GENOMIC DNA]</scope>
    <source>
        <strain evidence="2">UCRPC4</strain>
    </source>
</reference>
<evidence type="ECO:0000313" key="2">
    <source>
        <dbReference type="EMBL" id="KKY14934.1"/>
    </source>
</evidence>
<feature type="region of interest" description="Disordered" evidence="1">
    <location>
        <begin position="1"/>
        <end position="20"/>
    </location>
</feature>
<gene>
    <name evidence="2" type="ORF">UCRPC4_g06589</name>
</gene>
<feature type="compositionally biased region" description="Basic and acidic residues" evidence="1">
    <location>
        <begin position="67"/>
        <end position="77"/>
    </location>
</feature>
<dbReference type="AlphaFoldDB" id="A0A0G2DWD4"/>
<dbReference type="Proteomes" id="UP000053317">
    <property type="component" value="Unassembled WGS sequence"/>
</dbReference>
<reference evidence="2 3" key="2">
    <citation type="submission" date="2015-05" db="EMBL/GenBank/DDBJ databases">
        <authorList>
            <person name="Morales-Cruz A."/>
            <person name="Amrine K.C."/>
            <person name="Cantu D."/>
        </authorList>
    </citation>
    <scope>NUCLEOTIDE SEQUENCE [LARGE SCALE GENOMIC DNA]</scope>
    <source>
        <strain evidence="2">UCRPC4</strain>
    </source>
</reference>
<protein>
    <submittedName>
        <fullName evidence="2">Uncharacterized protein</fullName>
    </submittedName>
</protein>
<comment type="caution">
    <text evidence="2">The sequence shown here is derived from an EMBL/GenBank/DDBJ whole genome shotgun (WGS) entry which is preliminary data.</text>
</comment>